<dbReference type="Pfam" id="PF14076">
    <property type="entry name" value="DUF4258"/>
    <property type="match status" value="1"/>
</dbReference>
<name>D0LGV1_HALO1</name>
<keyword evidence="3" id="KW-1185">Reference proteome</keyword>
<evidence type="ECO:0000313" key="3">
    <source>
        <dbReference type="Proteomes" id="UP000001880"/>
    </source>
</evidence>
<reference evidence="2 3" key="1">
    <citation type="journal article" date="2010" name="Stand. Genomic Sci.">
        <title>Complete genome sequence of Haliangium ochraceum type strain (SMP-2).</title>
        <authorList>
            <consortium name="US DOE Joint Genome Institute (JGI-PGF)"/>
            <person name="Ivanova N."/>
            <person name="Daum C."/>
            <person name="Lang E."/>
            <person name="Abt B."/>
            <person name="Kopitz M."/>
            <person name="Saunders E."/>
            <person name="Lapidus A."/>
            <person name="Lucas S."/>
            <person name="Glavina Del Rio T."/>
            <person name="Nolan M."/>
            <person name="Tice H."/>
            <person name="Copeland A."/>
            <person name="Cheng J.F."/>
            <person name="Chen F."/>
            <person name="Bruce D."/>
            <person name="Goodwin L."/>
            <person name="Pitluck S."/>
            <person name="Mavromatis K."/>
            <person name="Pati A."/>
            <person name="Mikhailova N."/>
            <person name="Chen A."/>
            <person name="Palaniappan K."/>
            <person name="Land M."/>
            <person name="Hauser L."/>
            <person name="Chang Y.J."/>
            <person name="Jeffries C.D."/>
            <person name="Detter J.C."/>
            <person name="Brettin T."/>
            <person name="Rohde M."/>
            <person name="Goker M."/>
            <person name="Bristow J."/>
            <person name="Markowitz V."/>
            <person name="Eisen J.A."/>
            <person name="Hugenholtz P."/>
            <person name="Kyrpides N.C."/>
            <person name="Klenk H.P."/>
        </authorList>
    </citation>
    <scope>NUCLEOTIDE SEQUENCE [LARGE SCALE GENOMIC DNA]</scope>
    <source>
        <strain evidence="3">DSM 14365 / CIP 107738 / JCM 11303 / AJ 13395 / SMP-2</strain>
    </source>
</reference>
<accession>D0LGV1</accession>
<dbReference type="Proteomes" id="UP000001880">
    <property type="component" value="Chromosome"/>
</dbReference>
<dbReference type="KEGG" id="hoh:Hoch_2128"/>
<evidence type="ECO:0000313" key="2">
    <source>
        <dbReference type="EMBL" id="ACY14673.1"/>
    </source>
</evidence>
<evidence type="ECO:0008006" key="4">
    <source>
        <dbReference type="Google" id="ProtNLM"/>
    </source>
</evidence>
<organism evidence="2 3">
    <name type="scientific">Haliangium ochraceum (strain DSM 14365 / JCM 11303 / SMP-2)</name>
    <dbReference type="NCBI Taxonomy" id="502025"/>
    <lineage>
        <taxon>Bacteria</taxon>
        <taxon>Pseudomonadati</taxon>
        <taxon>Myxococcota</taxon>
        <taxon>Polyangia</taxon>
        <taxon>Haliangiales</taxon>
        <taxon>Kofleriaceae</taxon>
        <taxon>Haliangium</taxon>
    </lineage>
</organism>
<dbReference type="RefSeq" id="WP_012827281.1">
    <property type="nucleotide sequence ID" value="NC_013440.1"/>
</dbReference>
<evidence type="ECO:0000256" key="1">
    <source>
        <dbReference type="SAM" id="MobiDB-lite"/>
    </source>
</evidence>
<dbReference type="InterPro" id="IPR025354">
    <property type="entry name" value="DUF4258"/>
</dbReference>
<feature type="compositionally biased region" description="Basic residues" evidence="1">
    <location>
        <begin position="101"/>
        <end position="128"/>
    </location>
</feature>
<gene>
    <name evidence="2" type="ordered locus">Hoch_2128</name>
</gene>
<dbReference type="eggNOG" id="ENOG5033MCG">
    <property type="taxonomic scope" value="Bacteria"/>
</dbReference>
<dbReference type="OrthoDB" id="5471681at2"/>
<protein>
    <recommendedName>
        <fullName evidence="4">DUF4258 domain-containing protein</fullName>
    </recommendedName>
</protein>
<sequence length="128" mass="14978">MTALGYSEEVLPPFSTHALRRMSQRGIRRSQVMSAFLFGRAHHLRGARIYVIGRREVREAAEQDGFYLDDLEGLHVVCHPDGLVLTVYRDRRLNVREGYARGRRRSPVPRGPRRHMRGTSQRRRRRCP</sequence>
<dbReference type="AlphaFoldDB" id="D0LGV1"/>
<dbReference type="EMBL" id="CP001804">
    <property type="protein sequence ID" value="ACY14673.1"/>
    <property type="molecule type" value="Genomic_DNA"/>
</dbReference>
<proteinExistence type="predicted"/>
<feature type="region of interest" description="Disordered" evidence="1">
    <location>
        <begin position="98"/>
        <end position="128"/>
    </location>
</feature>
<dbReference type="HOGENOM" id="CLU_1956543_0_0_7"/>